<dbReference type="Gene3D" id="3.40.50.170">
    <property type="entry name" value="Formyl transferase, N-terminal domain"/>
    <property type="match status" value="1"/>
</dbReference>
<proteinExistence type="predicted"/>
<dbReference type="AlphaFoldDB" id="A0AAI8GBN7"/>
<organism evidence="2 3">
    <name type="scientific">Flavobacterium columnare</name>
    <dbReference type="NCBI Taxonomy" id="996"/>
    <lineage>
        <taxon>Bacteria</taxon>
        <taxon>Pseudomonadati</taxon>
        <taxon>Bacteroidota</taxon>
        <taxon>Flavobacteriia</taxon>
        <taxon>Flavobacteriales</taxon>
        <taxon>Flavobacteriaceae</taxon>
        <taxon>Flavobacterium</taxon>
    </lineage>
</organism>
<dbReference type="Pfam" id="PF00551">
    <property type="entry name" value="Formyl_trans_N"/>
    <property type="match status" value="1"/>
</dbReference>
<dbReference type="GO" id="GO:0004479">
    <property type="term" value="F:methionyl-tRNA formyltransferase activity"/>
    <property type="evidence" value="ECO:0007669"/>
    <property type="project" value="TreeGrafter"/>
</dbReference>
<dbReference type="InterPro" id="IPR011034">
    <property type="entry name" value="Formyl_transferase-like_C_sf"/>
</dbReference>
<evidence type="ECO:0000259" key="1">
    <source>
        <dbReference type="Pfam" id="PF00551"/>
    </source>
</evidence>
<dbReference type="EMBL" id="CP010992">
    <property type="protein sequence ID" value="AMO21156.1"/>
    <property type="molecule type" value="Genomic_DNA"/>
</dbReference>
<reference evidence="3" key="1">
    <citation type="submission" date="2016-03" db="EMBL/GenBank/DDBJ databases">
        <title>Flavobacterium columnare strain B185, complete genome.</title>
        <authorList>
            <person name="Sundberg L.-R."/>
            <person name="Papponen P."/>
            <person name="Laanto E."/>
        </authorList>
    </citation>
    <scope>NUCLEOTIDE SEQUENCE [LARGE SCALE GENOMIC DNA]</scope>
    <source>
        <strain evidence="3">B185</strain>
    </source>
</reference>
<dbReference type="Proteomes" id="UP000304840">
    <property type="component" value="Chromosome"/>
</dbReference>
<feature type="domain" description="Formyl transferase N-terminal" evidence="1">
    <location>
        <begin position="47"/>
        <end position="121"/>
    </location>
</feature>
<evidence type="ECO:0000313" key="2">
    <source>
        <dbReference type="EMBL" id="AMO21156.1"/>
    </source>
</evidence>
<accession>A0AAI8GBN7</accession>
<dbReference type="Gene3D" id="3.10.25.20">
    <property type="match status" value="1"/>
</dbReference>
<dbReference type="PANTHER" id="PTHR11138:SF5">
    <property type="entry name" value="METHIONYL-TRNA FORMYLTRANSFERASE, MITOCHONDRIAL"/>
    <property type="match status" value="1"/>
</dbReference>
<dbReference type="SUPFAM" id="SSF50486">
    <property type="entry name" value="FMT C-terminal domain-like"/>
    <property type="match status" value="1"/>
</dbReference>
<sequence length="225" mass="26326">MINVLLCGYRDWAKKIFENVLLIENVNVLGIILSQDEFLNKIDSFDENLDLILFVGWSWILPDEITDKFLCLGIHPSDLPLYRGGSPIQNQIIEGVRYSKITLMTLSSKLDSGDIWGKENLDLSGKNIYEIFNNITFSSIQLLRHFFEKFPQISPVKQNLLEGTYRKRRTEKESRLKLEQLQNMSLEQLYDFIRCLTDPYPNAYLEDEKGNKLFFQEVKYVPSKE</sequence>
<evidence type="ECO:0000313" key="3">
    <source>
        <dbReference type="Proteomes" id="UP000304840"/>
    </source>
</evidence>
<dbReference type="RefSeq" id="WP_138425726.1">
    <property type="nucleotide sequence ID" value="NZ_CP010992.1"/>
</dbReference>
<dbReference type="InterPro" id="IPR036477">
    <property type="entry name" value="Formyl_transf_N_sf"/>
</dbReference>
<dbReference type="InterPro" id="IPR002376">
    <property type="entry name" value="Formyl_transf_N"/>
</dbReference>
<dbReference type="SUPFAM" id="SSF53328">
    <property type="entry name" value="Formyltransferase"/>
    <property type="match status" value="1"/>
</dbReference>
<name>A0AAI8GBN7_9FLAO</name>
<protein>
    <recommendedName>
        <fullName evidence="1">Formyl transferase N-terminal domain-containing protein</fullName>
    </recommendedName>
</protein>
<reference evidence="2 3" key="2">
    <citation type="submission" date="2019-05" db="EMBL/GenBank/DDBJ databases">
        <authorList>
            <person name="Ravantti J.J."/>
        </authorList>
    </citation>
    <scope>NUCLEOTIDE SEQUENCE [LARGE SCALE GENOMIC DNA]</scope>
    <source>
        <strain evidence="2 3">B185</strain>
    </source>
</reference>
<dbReference type="PANTHER" id="PTHR11138">
    <property type="entry name" value="METHIONYL-TRNA FORMYLTRANSFERASE"/>
    <property type="match status" value="1"/>
</dbReference>
<gene>
    <name evidence="2" type="ORF">UN65_13185</name>
</gene>